<keyword evidence="4" id="KW-1208">Phospholipid metabolism</keyword>
<dbReference type="EMBL" id="CAJA01000485">
    <property type="protein sequence ID" value="CCH75260.1"/>
    <property type="molecule type" value="Genomic_DNA"/>
</dbReference>
<dbReference type="GO" id="GO:0016787">
    <property type="term" value="F:hydrolase activity"/>
    <property type="evidence" value="ECO:0007669"/>
    <property type="project" value="UniProtKB-KW"/>
</dbReference>
<name>W6K2G0_9MICO</name>
<evidence type="ECO:0000313" key="6">
    <source>
        <dbReference type="EMBL" id="CCH75260.1"/>
    </source>
</evidence>
<dbReference type="PANTHER" id="PTHR10434:SF66">
    <property type="entry name" value="PHOSPHOLIPID_GLYCEROL ACYLTRANSFERASE DOMAIN-CONTAINING PROTEIN"/>
    <property type="match status" value="1"/>
</dbReference>
<evidence type="ECO:0000256" key="3">
    <source>
        <dbReference type="ARBA" id="ARBA00023315"/>
    </source>
</evidence>
<dbReference type="Gene3D" id="3.40.50.1000">
    <property type="entry name" value="HAD superfamily/HAD-like"/>
    <property type="match status" value="1"/>
</dbReference>
<dbReference type="GO" id="GO:0003841">
    <property type="term" value="F:1-acylglycerol-3-phosphate O-acyltransferase activity"/>
    <property type="evidence" value="ECO:0007669"/>
    <property type="project" value="UniProtKB-UniRule"/>
</dbReference>
<dbReference type="NCBIfam" id="TIGR01490">
    <property type="entry name" value="HAD-SF-IB-hyp1"/>
    <property type="match status" value="1"/>
</dbReference>
<evidence type="ECO:0000256" key="4">
    <source>
        <dbReference type="RuleBase" id="RU361267"/>
    </source>
</evidence>
<dbReference type="CDD" id="cd02612">
    <property type="entry name" value="HAD_PGPPase"/>
    <property type="match status" value="1"/>
</dbReference>
<dbReference type="PANTHER" id="PTHR10434">
    <property type="entry name" value="1-ACYL-SN-GLYCEROL-3-PHOSPHATE ACYLTRANSFERASE"/>
    <property type="match status" value="1"/>
</dbReference>
<dbReference type="AlphaFoldDB" id="W6K2G0"/>
<dbReference type="NCBIfam" id="TIGR00530">
    <property type="entry name" value="AGP_acyltrn"/>
    <property type="match status" value="1"/>
</dbReference>
<dbReference type="SUPFAM" id="SSF56784">
    <property type="entry name" value="HAD-like"/>
    <property type="match status" value="1"/>
</dbReference>
<gene>
    <name evidence="6" type="primary">plsC</name>
    <name evidence="6" type="ORF">BN11_60014</name>
</gene>
<dbReference type="GO" id="GO:0006654">
    <property type="term" value="P:phosphatidic acid biosynthetic process"/>
    <property type="evidence" value="ECO:0007669"/>
    <property type="project" value="TreeGrafter"/>
</dbReference>
<dbReference type="SUPFAM" id="SSF69593">
    <property type="entry name" value="Glycerol-3-phosphate (1)-acyltransferase"/>
    <property type="match status" value="1"/>
</dbReference>
<dbReference type="Proteomes" id="UP000035763">
    <property type="component" value="Unassembled WGS sequence"/>
</dbReference>
<comment type="catalytic activity">
    <reaction evidence="4">
        <text>a 1-acyl-sn-glycero-3-phosphate + an acyl-CoA = a 1,2-diacyl-sn-glycero-3-phosphate + CoA</text>
        <dbReference type="Rhea" id="RHEA:19709"/>
        <dbReference type="ChEBI" id="CHEBI:57287"/>
        <dbReference type="ChEBI" id="CHEBI:57970"/>
        <dbReference type="ChEBI" id="CHEBI:58342"/>
        <dbReference type="ChEBI" id="CHEBI:58608"/>
        <dbReference type="EC" id="2.3.1.51"/>
    </reaction>
</comment>
<sequence length="487" mass="51996">MNSAPRVPGTVAEVLGSPEGDHIAAFFDLDGTLVAGYTVTIYTKAGLRNRDIGVLDFLRMVGLGLSYQAGAAPFESLVQQASSVFRGRTLDELHALGEKVFGDQVADLLYPETRALVRAHRERGHRVVLCSSATSMQVQPVADYLGIDDVVCNQFVVDADGTLTGGLVEPVIWGEGKATAAQRYAASAGVDLADCYFYADGDEDVALMHLVGNPRPTNPGPLMAKVAKKRGWPISRYSTRGIDGRESLVRNLIGASLLAPITAAGAAVVGAITGSKRSGLNVVTGLWPRALLEAQGVKLNVVGAHNLDAHRPAIFIFNHRTAMDTFIVSAVVRTDFTGVAKHELKSNPLFGTFGRAMDIAFIDRENTDAAVSSMQDVERVLAKGISVVVSPEGHRYDTHEVGAFKKGAFRMAMSAGVPVVPIVIGNADDVAARDSMTVNPGTVNIAVLQPISVSQWPEEELVERIDGVRDLYLDVLSNWPAEGDPRV</sequence>
<dbReference type="RefSeq" id="WP_048693270.1">
    <property type="nucleotide sequence ID" value="NZ_HG764815.1"/>
</dbReference>
<keyword evidence="6" id="KW-0378">Hydrolase</keyword>
<evidence type="ECO:0000259" key="5">
    <source>
        <dbReference type="SMART" id="SM00563"/>
    </source>
</evidence>
<dbReference type="GO" id="GO:0016020">
    <property type="term" value="C:membrane"/>
    <property type="evidence" value="ECO:0007669"/>
    <property type="project" value="InterPro"/>
</dbReference>
<feature type="domain" description="Phospholipid/glycerol acyltransferase" evidence="5">
    <location>
        <begin position="313"/>
        <end position="427"/>
    </location>
</feature>
<keyword evidence="7" id="KW-1185">Reference proteome</keyword>
<dbReference type="InterPro" id="IPR004552">
    <property type="entry name" value="AGP_acyltrans"/>
</dbReference>
<protein>
    <recommendedName>
        <fullName evidence="4">1-acyl-sn-glycerol-3-phosphate acyltransferase</fullName>
        <ecNumber evidence="4">2.3.1.51</ecNumber>
    </recommendedName>
</protein>
<dbReference type="SMART" id="SM00563">
    <property type="entry name" value="PlsC"/>
    <property type="match status" value="1"/>
</dbReference>
<organism evidence="6 7">
    <name type="scientific">Nostocoides australiense Ben110</name>
    <dbReference type="NCBI Taxonomy" id="1193182"/>
    <lineage>
        <taxon>Bacteria</taxon>
        <taxon>Bacillati</taxon>
        <taxon>Actinomycetota</taxon>
        <taxon>Actinomycetes</taxon>
        <taxon>Micrococcales</taxon>
        <taxon>Intrasporangiaceae</taxon>
        <taxon>Nostocoides</taxon>
    </lineage>
</organism>
<dbReference type="InterPro" id="IPR023214">
    <property type="entry name" value="HAD_sf"/>
</dbReference>
<dbReference type="STRING" id="1193182.BN11_60014"/>
<dbReference type="PROSITE" id="PS01228">
    <property type="entry name" value="COF_1"/>
    <property type="match status" value="1"/>
</dbReference>
<dbReference type="InterPro" id="IPR036412">
    <property type="entry name" value="HAD-like_sf"/>
</dbReference>
<dbReference type="InterPro" id="IPR002123">
    <property type="entry name" value="Plipid/glycerol_acylTrfase"/>
</dbReference>
<dbReference type="CDD" id="cd07989">
    <property type="entry name" value="LPLAT_AGPAT-like"/>
    <property type="match status" value="1"/>
</dbReference>
<keyword evidence="2 4" id="KW-0808">Transferase</keyword>
<keyword evidence="4" id="KW-0594">Phospholipid biosynthesis</keyword>
<keyword evidence="4" id="KW-0444">Lipid biosynthesis</keyword>
<comment type="similarity">
    <text evidence="1 4">Belongs to the 1-acyl-sn-glycerol-3-phosphate acyltransferase family.</text>
</comment>
<evidence type="ECO:0000256" key="2">
    <source>
        <dbReference type="ARBA" id="ARBA00022679"/>
    </source>
</evidence>
<accession>W6K2G0</accession>
<evidence type="ECO:0000256" key="1">
    <source>
        <dbReference type="ARBA" id="ARBA00008655"/>
    </source>
</evidence>
<comment type="domain">
    <text evidence="4">The HXXXXD motif is essential for acyltransferase activity and may constitute the binding site for the phosphate moiety of the glycerol-3-phosphate.</text>
</comment>
<evidence type="ECO:0000313" key="7">
    <source>
        <dbReference type="Proteomes" id="UP000035763"/>
    </source>
</evidence>
<dbReference type="NCBIfam" id="TIGR01488">
    <property type="entry name" value="HAD-SF-IB"/>
    <property type="match status" value="1"/>
</dbReference>
<dbReference type="Pfam" id="PF12710">
    <property type="entry name" value="HAD"/>
    <property type="match status" value="1"/>
</dbReference>
<reference evidence="6 7" key="1">
    <citation type="journal article" date="2013" name="ISME J.">
        <title>A metabolic model for members of the genus Tetrasphaera involved in enhanced biological phosphorus removal.</title>
        <authorList>
            <person name="Kristiansen R."/>
            <person name="Nguyen H.T.T."/>
            <person name="Saunders A.M."/>
            <person name="Nielsen J.L."/>
            <person name="Wimmer R."/>
            <person name="Le V.Q."/>
            <person name="McIlroy S.J."/>
            <person name="Petrovski S."/>
            <person name="Seviour R.J."/>
            <person name="Calteau A."/>
            <person name="Nielsen K.L."/>
            <person name="Nielsen P.H."/>
        </authorList>
    </citation>
    <scope>NUCLEOTIDE SEQUENCE [LARGE SCALE GENOMIC DNA]</scope>
    <source>
        <strain evidence="6 7">Ben110</strain>
    </source>
</reference>
<proteinExistence type="inferred from homology"/>
<dbReference type="Pfam" id="PF01553">
    <property type="entry name" value="Acyltransferase"/>
    <property type="match status" value="1"/>
</dbReference>
<keyword evidence="6" id="KW-0472">Membrane</keyword>
<dbReference type="EC" id="2.3.1.51" evidence="4"/>
<keyword evidence="3 4" id="KW-0012">Acyltransferase</keyword>
<comment type="caution">
    <text evidence="6">The sequence shown here is derived from an EMBL/GenBank/DDBJ whole genome shotgun (WGS) entry which is preliminary data.</text>
</comment>
<keyword evidence="4" id="KW-0443">Lipid metabolism</keyword>
<dbReference type="InterPro" id="IPR006385">
    <property type="entry name" value="HAD_hydro_SerB1"/>
</dbReference>
<keyword evidence="6" id="KW-0812">Transmembrane</keyword>
<dbReference type="Gene3D" id="1.20.1440.100">
    <property type="entry name" value="SG protein - dephosphorylation function"/>
    <property type="match status" value="1"/>
</dbReference>
<dbReference type="OrthoDB" id="25607at2"/>